<keyword evidence="1" id="KW-0472">Membrane</keyword>
<reference evidence="2 3" key="1">
    <citation type="submission" date="2021-06" db="EMBL/GenBank/DDBJ databases">
        <authorList>
            <person name="Kallberg Y."/>
            <person name="Tangrot J."/>
            <person name="Rosling A."/>
        </authorList>
    </citation>
    <scope>NUCLEOTIDE SEQUENCE [LARGE SCALE GENOMIC DNA]</scope>
    <source>
        <strain evidence="2 3">120-4 pot B 10/14</strain>
    </source>
</reference>
<feature type="transmembrane region" description="Helical" evidence="1">
    <location>
        <begin position="17"/>
        <end position="42"/>
    </location>
</feature>
<keyword evidence="1" id="KW-1133">Transmembrane helix</keyword>
<comment type="caution">
    <text evidence="2">The sequence shown here is derived from an EMBL/GenBank/DDBJ whole genome shotgun (WGS) entry which is preliminary data.</text>
</comment>
<evidence type="ECO:0000313" key="2">
    <source>
        <dbReference type="EMBL" id="CAG8529797.1"/>
    </source>
</evidence>
<evidence type="ECO:0000256" key="1">
    <source>
        <dbReference type="SAM" id="Phobius"/>
    </source>
</evidence>
<keyword evidence="1" id="KW-0812">Transmembrane</keyword>
<keyword evidence="3" id="KW-1185">Reference proteome</keyword>
<feature type="non-terminal residue" evidence="2">
    <location>
        <position position="52"/>
    </location>
</feature>
<dbReference type="EMBL" id="CAJVQB010001296">
    <property type="protein sequence ID" value="CAG8529797.1"/>
    <property type="molecule type" value="Genomic_DNA"/>
</dbReference>
<name>A0ABM8W5F2_GIGMA</name>
<gene>
    <name evidence="2" type="ORF">GMARGA_LOCUS3564</name>
</gene>
<dbReference type="Proteomes" id="UP000789901">
    <property type="component" value="Unassembled WGS sequence"/>
</dbReference>
<sequence>MLYVDGRFRHSGIDVCYLLIFIGPLITWVIYGIVIGLIKYLIMQRIFNYASV</sequence>
<organism evidence="2 3">
    <name type="scientific">Gigaspora margarita</name>
    <dbReference type="NCBI Taxonomy" id="4874"/>
    <lineage>
        <taxon>Eukaryota</taxon>
        <taxon>Fungi</taxon>
        <taxon>Fungi incertae sedis</taxon>
        <taxon>Mucoromycota</taxon>
        <taxon>Glomeromycotina</taxon>
        <taxon>Glomeromycetes</taxon>
        <taxon>Diversisporales</taxon>
        <taxon>Gigasporaceae</taxon>
        <taxon>Gigaspora</taxon>
    </lineage>
</organism>
<accession>A0ABM8W5F2</accession>
<evidence type="ECO:0000313" key="3">
    <source>
        <dbReference type="Proteomes" id="UP000789901"/>
    </source>
</evidence>
<proteinExistence type="predicted"/>
<protein>
    <submittedName>
        <fullName evidence="2">22216_t:CDS:1</fullName>
    </submittedName>
</protein>